<dbReference type="GO" id="GO:0016301">
    <property type="term" value="F:kinase activity"/>
    <property type="evidence" value="ECO:0007669"/>
    <property type="project" value="UniProtKB-KW"/>
</dbReference>
<feature type="domain" description="Aminoglycoside phosphotransferase" evidence="1">
    <location>
        <begin position="48"/>
        <end position="265"/>
    </location>
</feature>
<dbReference type="Gene3D" id="3.30.200.20">
    <property type="entry name" value="Phosphorylase Kinase, domain 1"/>
    <property type="match status" value="1"/>
</dbReference>
<dbReference type="CDD" id="cd05154">
    <property type="entry name" value="ACAD10_11_N-like"/>
    <property type="match status" value="1"/>
</dbReference>
<dbReference type="InterPro" id="IPR041726">
    <property type="entry name" value="ACAD10_11_N"/>
</dbReference>
<dbReference type="AlphaFoldDB" id="A0A8G2BFB2"/>
<dbReference type="RefSeq" id="WP_245701895.1">
    <property type="nucleotide sequence ID" value="NZ_FNBW01000001.1"/>
</dbReference>
<dbReference type="InterPro" id="IPR052898">
    <property type="entry name" value="ACAD10-like"/>
</dbReference>
<keyword evidence="3" id="KW-1185">Reference proteome</keyword>
<evidence type="ECO:0000259" key="1">
    <source>
        <dbReference type="Pfam" id="PF01636"/>
    </source>
</evidence>
<dbReference type="InterPro" id="IPR011009">
    <property type="entry name" value="Kinase-like_dom_sf"/>
</dbReference>
<dbReference type="Pfam" id="PF01636">
    <property type="entry name" value="APH"/>
    <property type="match status" value="1"/>
</dbReference>
<organism evidence="2 3">
    <name type="scientific">Thalassobaculum litoreum DSM 18839</name>
    <dbReference type="NCBI Taxonomy" id="1123362"/>
    <lineage>
        <taxon>Bacteria</taxon>
        <taxon>Pseudomonadati</taxon>
        <taxon>Pseudomonadota</taxon>
        <taxon>Alphaproteobacteria</taxon>
        <taxon>Rhodospirillales</taxon>
        <taxon>Thalassobaculaceae</taxon>
        <taxon>Thalassobaculum</taxon>
    </lineage>
</organism>
<dbReference type="InterPro" id="IPR002575">
    <property type="entry name" value="Aminoglycoside_PTrfase"/>
</dbReference>
<reference evidence="2 3" key="1">
    <citation type="submission" date="2016-10" db="EMBL/GenBank/DDBJ databases">
        <authorList>
            <person name="Varghese N."/>
            <person name="Submissions S."/>
        </authorList>
    </citation>
    <scope>NUCLEOTIDE SEQUENCE [LARGE SCALE GENOMIC DNA]</scope>
    <source>
        <strain evidence="2 3">DSM 18839</strain>
    </source>
</reference>
<evidence type="ECO:0000313" key="3">
    <source>
        <dbReference type="Proteomes" id="UP000198615"/>
    </source>
</evidence>
<dbReference type="PANTHER" id="PTHR47829:SF1">
    <property type="entry name" value="HAD FAMILY PHOSPHATASE"/>
    <property type="match status" value="1"/>
</dbReference>
<accession>A0A8G2BFB2</accession>
<dbReference type="PANTHER" id="PTHR47829">
    <property type="entry name" value="HYDROLASE, PUTATIVE (AFU_ORTHOLOGUE AFUA_1G12880)-RELATED"/>
    <property type="match status" value="1"/>
</dbReference>
<evidence type="ECO:0000313" key="2">
    <source>
        <dbReference type="EMBL" id="SDF18746.1"/>
    </source>
</evidence>
<gene>
    <name evidence="2" type="ORF">SAMN05660686_00629</name>
</gene>
<comment type="caution">
    <text evidence="2">The sequence shown here is derived from an EMBL/GenBank/DDBJ whole genome shotgun (WGS) entry which is preliminary data.</text>
</comment>
<keyword evidence="2" id="KW-0418">Kinase</keyword>
<keyword evidence="2" id="KW-0808">Transferase</keyword>
<dbReference type="Gene3D" id="3.90.1200.10">
    <property type="match status" value="1"/>
</dbReference>
<name>A0A8G2BFB2_9PROT</name>
<proteinExistence type="predicted"/>
<dbReference type="Proteomes" id="UP000198615">
    <property type="component" value="Unassembled WGS sequence"/>
</dbReference>
<dbReference type="EMBL" id="FNBW01000001">
    <property type="protein sequence ID" value="SDF18746.1"/>
    <property type="molecule type" value="Genomic_DNA"/>
</dbReference>
<dbReference type="SUPFAM" id="SSF56112">
    <property type="entry name" value="Protein kinase-like (PK-like)"/>
    <property type="match status" value="1"/>
</dbReference>
<protein>
    <submittedName>
        <fullName evidence="2">Predicted kinase, aminoglycoside phosphotransferase (APT) family</fullName>
    </submittedName>
</protein>
<sequence length="346" mass="37582">MTPEQIDALAVWTADRLGAGTVTLSPPSKMSGGAIQENWKLDAEVVDGPHAGSHALVLRTDAPSGVSVSHPRAHEFALLRAAFAAGATVPEPLALDEGGAVLGKPFYLMRRATGTANPRALSRDTGLDPHRPALTAAIGRELARIHSITPPRAELAFLPQDPRPPVERRLDEFRAQLDALPRAYPALEWAIRWLEMNAPASAATVLGHGDFRCGNIMADGAEVTAVLDWEFAGWSDPMEDVGWICARCWRFGVDDRVVGGIGDLSDFRLGYEAEAGHGLDWGRVGFWEVLATVRWAIIALHQGERHLSGEEMSMELALTGRKAAEMEFDVLTQIRAIETGKMERMS</sequence>